<dbReference type="PROSITE" id="PS00094">
    <property type="entry name" value="C5_MTASE_1"/>
    <property type="match status" value="1"/>
</dbReference>
<evidence type="ECO:0000256" key="5">
    <source>
        <dbReference type="ARBA" id="ARBA00022747"/>
    </source>
</evidence>
<proteinExistence type="inferred from homology"/>
<dbReference type="EMBL" id="CP108188">
    <property type="protein sequence ID" value="WTR73799.1"/>
    <property type="molecule type" value="Genomic_DNA"/>
</dbReference>
<reference evidence="7 8" key="1">
    <citation type="submission" date="2022-10" db="EMBL/GenBank/DDBJ databases">
        <title>The complete genomes of actinobacterial strains from the NBC collection.</title>
        <authorList>
            <person name="Joergensen T.S."/>
            <person name="Alvarez Arevalo M."/>
            <person name="Sterndorff E.B."/>
            <person name="Faurdal D."/>
            <person name="Vuksanovic O."/>
            <person name="Mourched A.-S."/>
            <person name="Charusanti P."/>
            <person name="Shaw S."/>
            <person name="Blin K."/>
            <person name="Weber T."/>
        </authorList>
    </citation>
    <scope>NUCLEOTIDE SEQUENCE [LARGE SCALE GENOMIC DNA]</scope>
    <source>
        <strain evidence="7 8">NBC_00123</strain>
    </source>
</reference>
<keyword evidence="4 6" id="KW-0949">S-adenosyl-L-methionine</keyword>
<dbReference type="Gene3D" id="3.40.50.150">
    <property type="entry name" value="Vaccinia Virus protein VP39"/>
    <property type="match status" value="1"/>
</dbReference>
<evidence type="ECO:0000313" key="7">
    <source>
        <dbReference type="EMBL" id="WTR73799.1"/>
    </source>
</evidence>
<gene>
    <name evidence="7" type="ORF">OG814_33200</name>
</gene>
<dbReference type="PANTHER" id="PTHR10629:SF52">
    <property type="entry name" value="DNA (CYTOSINE-5)-METHYLTRANSFERASE 1"/>
    <property type="match status" value="1"/>
</dbReference>
<name>A0ABZ1LH82_9ACTN</name>
<dbReference type="PROSITE" id="PS51679">
    <property type="entry name" value="SAM_MT_C5"/>
    <property type="match status" value="1"/>
</dbReference>
<evidence type="ECO:0000256" key="2">
    <source>
        <dbReference type="ARBA" id="ARBA00022603"/>
    </source>
</evidence>
<sequence length="315" mass="33739">MPDLFAGPGGIDVAARQLGIPLTGIERDPGAVATRRAAGLPTIHGNVRAHRPVDFDEDVLAGGPPCQTFSIGGTGKGRAVLDLLVDTVQLAGDRLWVSTPATLDERTALVLEPLRWILDAIRDRHPYRAIVLEQVPAVLPIWKAYAKVLEARGYHVACGVLNAEEYGVPQTRKRAALVARLDGPVALPSPTHRRYVKGVPRCDGDPALKPWVSMADALPGRSPFTVVSNYGTGGDPKARGRRDCDEPAFTVTGKISRFRLVDADGHELDRFSHAEAGQLQGFPADYPWSGRDISQQIGNACPPPLAHALLTAATA</sequence>
<evidence type="ECO:0000256" key="4">
    <source>
        <dbReference type="ARBA" id="ARBA00022691"/>
    </source>
</evidence>
<dbReference type="SUPFAM" id="SSF53335">
    <property type="entry name" value="S-adenosyl-L-methionine-dependent methyltransferases"/>
    <property type="match status" value="1"/>
</dbReference>
<feature type="active site" evidence="6">
    <location>
        <position position="66"/>
    </location>
</feature>
<dbReference type="GO" id="GO:0008168">
    <property type="term" value="F:methyltransferase activity"/>
    <property type="evidence" value="ECO:0007669"/>
    <property type="project" value="UniProtKB-KW"/>
</dbReference>
<evidence type="ECO:0000313" key="8">
    <source>
        <dbReference type="Proteomes" id="UP001622594"/>
    </source>
</evidence>
<dbReference type="Gene3D" id="3.90.120.10">
    <property type="entry name" value="DNA Methylase, subunit A, domain 2"/>
    <property type="match status" value="1"/>
</dbReference>
<dbReference type="InterPro" id="IPR029063">
    <property type="entry name" value="SAM-dependent_MTases_sf"/>
</dbReference>
<dbReference type="InterPro" id="IPR001525">
    <property type="entry name" value="C5_MeTfrase"/>
</dbReference>
<evidence type="ECO:0000256" key="3">
    <source>
        <dbReference type="ARBA" id="ARBA00022679"/>
    </source>
</evidence>
<evidence type="ECO:0000256" key="6">
    <source>
        <dbReference type="PROSITE-ProRule" id="PRU01016"/>
    </source>
</evidence>
<dbReference type="InterPro" id="IPR018117">
    <property type="entry name" value="C5_DNA_meth_AS"/>
</dbReference>
<evidence type="ECO:0000256" key="1">
    <source>
        <dbReference type="ARBA" id="ARBA00011975"/>
    </source>
</evidence>
<dbReference type="Proteomes" id="UP001622594">
    <property type="component" value="Chromosome"/>
</dbReference>
<organism evidence="7 8">
    <name type="scientific">Streptomyces zaomyceticus</name>
    <dbReference type="NCBI Taxonomy" id="68286"/>
    <lineage>
        <taxon>Bacteria</taxon>
        <taxon>Bacillati</taxon>
        <taxon>Actinomycetota</taxon>
        <taxon>Actinomycetes</taxon>
        <taxon>Kitasatosporales</taxon>
        <taxon>Streptomycetaceae</taxon>
        <taxon>Streptomyces</taxon>
    </lineage>
</organism>
<keyword evidence="3 6" id="KW-0808">Transferase</keyword>
<protein>
    <recommendedName>
        <fullName evidence="1">DNA (cytosine-5-)-methyltransferase</fullName>
        <ecNumber evidence="1">2.1.1.37</ecNumber>
    </recommendedName>
</protein>
<keyword evidence="8" id="KW-1185">Reference proteome</keyword>
<accession>A0ABZ1LH82</accession>
<comment type="similarity">
    <text evidence="6">Belongs to the class I-like SAM-binding methyltransferase superfamily. C5-methyltransferase family.</text>
</comment>
<dbReference type="EC" id="2.1.1.37" evidence="1"/>
<dbReference type="GO" id="GO:0032259">
    <property type="term" value="P:methylation"/>
    <property type="evidence" value="ECO:0007669"/>
    <property type="project" value="UniProtKB-KW"/>
</dbReference>
<dbReference type="InterPro" id="IPR050390">
    <property type="entry name" value="C5-Methyltransferase"/>
</dbReference>
<keyword evidence="5" id="KW-0680">Restriction system</keyword>
<keyword evidence="2 6" id="KW-0489">Methyltransferase</keyword>
<dbReference type="RefSeq" id="WP_406336601.1">
    <property type="nucleotide sequence ID" value="NZ_CP108188.1"/>
</dbReference>
<dbReference type="Pfam" id="PF00145">
    <property type="entry name" value="DNA_methylase"/>
    <property type="match status" value="2"/>
</dbReference>
<dbReference type="PANTHER" id="PTHR10629">
    <property type="entry name" value="CYTOSINE-SPECIFIC METHYLTRANSFERASE"/>
    <property type="match status" value="1"/>
</dbReference>